<organism evidence="2 3">
    <name type="scientific">Mycena alexandri</name>
    <dbReference type="NCBI Taxonomy" id="1745969"/>
    <lineage>
        <taxon>Eukaryota</taxon>
        <taxon>Fungi</taxon>
        <taxon>Dikarya</taxon>
        <taxon>Basidiomycota</taxon>
        <taxon>Agaricomycotina</taxon>
        <taxon>Agaricomycetes</taxon>
        <taxon>Agaricomycetidae</taxon>
        <taxon>Agaricales</taxon>
        <taxon>Marasmiineae</taxon>
        <taxon>Mycenaceae</taxon>
        <taxon>Mycena</taxon>
    </lineage>
</organism>
<keyword evidence="3" id="KW-1185">Reference proteome</keyword>
<feature type="region of interest" description="Disordered" evidence="1">
    <location>
        <begin position="151"/>
        <end position="172"/>
    </location>
</feature>
<sequence length="172" mass="18430">MPPNWNSRNPPLSFAVLNRSTEPPNRNPTALLRPFLSTTPLELLEALSPPTASATPDSPVIQPTLSDPVDSTAVEDTQVPLVDARVLEDDSVNLRVAFMVLGPIRLLGRSSGHRNIPQTQCEREQGTNGGEVSLDGRPKCRGSKWEVEVGSVSQAQSQEVLEGKGNAADASI</sequence>
<feature type="region of interest" description="Disordered" evidence="1">
    <location>
        <begin position="111"/>
        <end position="139"/>
    </location>
</feature>
<evidence type="ECO:0000313" key="3">
    <source>
        <dbReference type="Proteomes" id="UP001218188"/>
    </source>
</evidence>
<feature type="region of interest" description="Disordered" evidence="1">
    <location>
        <begin position="1"/>
        <end position="30"/>
    </location>
</feature>
<evidence type="ECO:0000313" key="2">
    <source>
        <dbReference type="EMBL" id="KAJ7024334.1"/>
    </source>
</evidence>
<protein>
    <submittedName>
        <fullName evidence="2">Uncharacterized protein</fullName>
    </submittedName>
</protein>
<reference evidence="2" key="1">
    <citation type="submission" date="2023-03" db="EMBL/GenBank/DDBJ databases">
        <title>Massive genome expansion in bonnet fungi (Mycena s.s.) driven by repeated elements and novel gene families across ecological guilds.</title>
        <authorList>
            <consortium name="Lawrence Berkeley National Laboratory"/>
            <person name="Harder C.B."/>
            <person name="Miyauchi S."/>
            <person name="Viragh M."/>
            <person name="Kuo A."/>
            <person name="Thoen E."/>
            <person name="Andreopoulos B."/>
            <person name="Lu D."/>
            <person name="Skrede I."/>
            <person name="Drula E."/>
            <person name="Henrissat B."/>
            <person name="Morin E."/>
            <person name="Kohler A."/>
            <person name="Barry K."/>
            <person name="LaButti K."/>
            <person name="Morin E."/>
            <person name="Salamov A."/>
            <person name="Lipzen A."/>
            <person name="Mereny Z."/>
            <person name="Hegedus B."/>
            <person name="Baldrian P."/>
            <person name="Stursova M."/>
            <person name="Weitz H."/>
            <person name="Taylor A."/>
            <person name="Grigoriev I.V."/>
            <person name="Nagy L.G."/>
            <person name="Martin F."/>
            <person name="Kauserud H."/>
        </authorList>
    </citation>
    <scope>NUCLEOTIDE SEQUENCE</scope>
    <source>
        <strain evidence="2">CBHHK200</strain>
    </source>
</reference>
<feature type="compositionally biased region" description="Polar residues" evidence="1">
    <location>
        <begin position="18"/>
        <end position="28"/>
    </location>
</feature>
<evidence type="ECO:0000256" key="1">
    <source>
        <dbReference type="SAM" id="MobiDB-lite"/>
    </source>
</evidence>
<proteinExistence type="predicted"/>
<dbReference type="EMBL" id="JARJCM010000172">
    <property type="protein sequence ID" value="KAJ7024334.1"/>
    <property type="molecule type" value="Genomic_DNA"/>
</dbReference>
<dbReference type="AlphaFoldDB" id="A0AAD6SAL7"/>
<dbReference type="Proteomes" id="UP001218188">
    <property type="component" value="Unassembled WGS sequence"/>
</dbReference>
<gene>
    <name evidence="2" type="ORF">C8F04DRAFT_1192605</name>
</gene>
<name>A0AAD6SAL7_9AGAR</name>
<accession>A0AAD6SAL7</accession>
<feature type="compositionally biased region" description="Polar residues" evidence="1">
    <location>
        <begin position="1"/>
        <end position="10"/>
    </location>
</feature>
<comment type="caution">
    <text evidence="2">The sequence shown here is derived from an EMBL/GenBank/DDBJ whole genome shotgun (WGS) entry which is preliminary data.</text>
</comment>